<evidence type="ECO:0000313" key="2">
    <source>
        <dbReference type="Proteomes" id="UP000001758"/>
    </source>
</evidence>
<evidence type="ECO:0000313" key="1">
    <source>
        <dbReference type="EMBL" id="AAQ81456.1"/>
    </source>
</evidence>
<sequence length="164" mass="17957">MSDILPASTILPVTRENTPVSQTFTANLTEAGASLVSITVTQVTPNEGIIAAGSSFSGEYTGVFSLNGGLKYRLKTGERLTASKWEELPSPLIADLYSFEAPQSLEKTFTYSVVMIYDVVVPVEPGLPVNPPVRHTMQKTYSQKVVGTWTIWANNLRDYVNRGR</sequence>
<dbReference type="Proteomes" id="UP000001758">
    <property type="component" value="Segment"/>
</dbReference>
<keyword evidence="2" id="KW-1185">Reference proteome</keyword>
<gene>
    <name evidence="1" type="primary">5.1</name>
</gene>
<protein>
    <submittedName>
        <fullName evidence="1">Uncharacterized protein</fullName>
    </submittedName>
</protein>
<accession>Q6U9G5</accession>
<dbReference type="KEGG" id="vg:2610714"/>
<dbReference type="RefSeq" id="NP_932492.1">
    <property type="nucleotide sequence ID" value="NC_005135.1"/>
</dbReference>
<organism evidence="1 2">
    <name type="scientific">Aeromonas phage 44RR2.8t</name>
    <dbReference type="NCBI Taxonomy" id="2907963"/>
    <lineage>
        <taxon>Viruses</taxon>
        <taxon>Duplodnaviria</taxon>
        <taxon>Heunggongvirae</taxon>
        <taxon>Uroviricota</taxon>
        <taxon>Caudoviricetes</taxon>
        <taxon>Pantevenvirales</taxon>
        <taxon>Straboviridae</taxon>
        <taxon>Biquartavirus</taxon>
        <taxon>Biquartavirus 44RR2</taxon>
    </lineage>
</organism>
<dbReference type="GeneID" id="2610714"/>
<name>Q6U9G5_9CAUD</name>
<proteinExistence type="predicted"/>
<reference evidence="1 2" key="1">
    <citation type="journal article" date="2001" name="J. Bacteriol.">
        <title>Phylogeny of the major head and tail genes of the wide-ranging T4-type bacteriophages.</title>
        <authorList>
            <person name="Tetart F."/>
            <person name="Desplats C."/>
            <person name="Kutateladze M."/>
            <person name="Monod C."/>
            <person name="Ackermann H.W."/>
            <person name="Krisch H.M."/>
        </authorList>
    </citation>
    <scope>NUCLEOTIDE SEQUENCE</scope>
</reference>
<dbReference type="EMBL" id="AY375531">
    <property type="protein sequence ID" value="AAQ81456.1"/>
    <property type="molecule type" value="Genomic_DNA"/>
</dbReference>